<dbReference type="NCBIfam" id="TIGR00466">
    <property type="entry name" value="kdsB"/>
    <property type="match status" value="1"/>
</dbReference>
<dbReference type="EMBL" id="UINC01001500">
    <property type="protein sequence ID" value="SUZ82278.1"/>
    <property type="molecule type" value="Genomic_DNA"/>
</dbReference>
<protein>
    <recommendedName>
        <fullName evidence="4">3-deoxy-manno-octulosonate cytidylyltransferase</fullName>
    </recommendedName>
</protein>
<accession>A0A381QUE1</accession>
<evidence type="ECO:0000313" key="3">
    <source>
        <dbReference type="EMBL" id="SUZ82278.1"/>
    </source>
</evidence>
<dbReference type="GO" id="GO:0008690">
    <property type="term" value="F:3-deoxy-manno-octulosonate cytidylyltransferase activity"/>
    <property type="evidence" value="ECO:0007669"/>
    <property type="project" value="InterPro"/>
</dbReference>
<name>A0A381QUE1_9ZZZZ</name>
<gene>
    <name evidence="3" type="ORF">METZ01_LOCUS35132</name>
</gene>
<dbReference type="SUPFAM" id="SSF53448">
    <property type="entry name" value="Nucleotide-diphospho-sugar transferases"/>
    <property type="match status" value="1"/>
</dbReference>
<evidence type="ECO:0000256" key="2">
    <source>
        <dbReference type="ARBA" id="ARBA00022695"/>
    </source>
</evidence>
<dbReference type="InterPro" id="IPR003329">
    <property type="entry name" value="Cytidylyl_trans"/>
</dbReference>
<dbReference type="InterPro" id="IPR004528">
    <property type="entry name" value="KdsB"/>
</dbReference>
<dbReference type="InterPro" id="IPR029044">
    <property type="entry name" value="Nucleotide-diphossugar_trans"/>
</dbReference>
<dbReference type="CDD" id="cd02517">
    <property type="entry name" value="CMP-KDO-Synthetase"/>
    <property type="match status" value="1"/>
</dbReference>
<proteinExistence type="predicted"/>
<sequence length="232" mass="26495">MVIGVIPARLQSTRFPNKILTPINEKPMVMHVYDRAREAEKLDDVIIAIDSTETEEALKQYKPNIKMTHPDHLSGTDRVAEAVKDMDVEVILNIQGDEPMLDPSIIDQLVCCFDDELVEMATIGSRVIDNSDYFNPNSVKMMINENGFATSFSREIKDYQIGAYYHHVGIYGYRKDTLLRFTMLDQSTNEKSLNLEQLRALDNGIPIKVAMTDYPHRGIDTKEDLKQIELNK</sequence>
<dbReference type="GO" id="GO:0005829">
    <property type="term" value="C:cytosol"/>
    <property type="evidence" value="ECO:0007669"/>
    <property type="project" value="TreeGrafter"/>
</dbReference>
<keyword evidence="2" id="KW-0548">Nucleotidyltransferase</keyword>
<reference evidence="3" key="1">
    <citation type="submission" date="2018-05" db="EMBL/GenBank/DDBJ databases">
        <authorList>
            <person name="Lanie J.A."/>
            <person name="Ng W.-L."/>
            <person name="Kazmierczak K.M."/>
            <person name="Andrzejewski T.M."/>
            <person name="Davidsen T.M."/>
            <person name="Wayne K.J."/>
            <person name="Tettelin H."/>
            <person name="Glass J.I."/>
            <person name="Rusch D."/>
            <person name="Podicherti R."/>
            <person name="Tsui H.-C.T."/>
            <person name="Winkler M.E."/>
        </authorList>
    </citation>
    <scope>NUCLEOTIDE SEQUENCE</scope>
</reference>
<dbReference type="AlphaFoldDB" id="A0A381QUE1"/>
<organism evidence="3">
    <name type="scientific">marine metagenome</name>
    <dbReference type="NCBI Taxonomy" id="408172"/>
    <lineage>
        <taxon>unclassified sequences</taxon>
        <taxon>metagenomes</taxon>
        <taxon>ecological metagenomes</taxon>
    </lineage>
</organism>
<evidence type="ECO:0000256" key="1">
    <source>
        <dbReference type="ARBA" id="ARBA00022679"/>
    </source>
</evidence>
<dbReference type="NCBIfam" id="NF003952">
    <property type="entry name" value="PRK05450.1-5"/>
    <property type="match status" value="1"/>
</dbReference>
<evidence type="ECO:0008006" key="4">
    <source>
        <dbReference type="Google" id="ProtNLM"/>
    </source>
</evidence>
<dbReference type="PANTHER" id="PTHR42866">
    <property type="entry name" value="3-DEOXY-MANNO-OCTULOSONATE CYTIDYLYLTRANSFERASE"/>
    <property type="match status" value="1"/>
</dbReference>
<keyword evidence="1" id="KW-0808">Transferase</keyword>
<dbReference type="PANTHER" id="PTHR42866:SF2">
    <property type="entry name" value="3-DEOXY-MANNO-OCTULOSONATE CYTIDYLYLTRANSFERASE, MITOCHONDRIAL"/>
    <property type="match status" value="1"/>
</dbReference>
<dbReference type="Gene3D" id="3.90.550.10">
    <property type="entry name" value="Spore Coat Polysaccharide Biosynthesis Protein SpsA, Chain A"/>
    <property type="match status" value="1"/>
</dbReference>
<dbReference type="Pfam" id="PF02348">
    <property type="entry name" value="CTP_transf_3"/>
    <property type="match status" value="1"/>
</dbReference>